<feature type="compositionally biased region" description="Basic and acidic residues" evidence="4">
    <location>
        <begin position="47"/>
        <end position="57"/>
    </location>
</feature>
<protein>
    <submittedName>
        <fullName evidence="6">Restriction endonuclease subunit S</fullName>
    </submittedName>
</protein>
<evidence type="ECO:0000256" key="2">
    <source>
        <dbReference type="ARBA" id="ARBA00022747"/>
    </source>
</evidence>
<comment type="similarity">
    <text evidence="1">Belongs to the type-I restriction system S methylase family.</text>
</comment>
<organism evidence="6 7">
    <name type="scientific">Actinobacillus pleuropneumoniae</name>
    <name type="common">Haemophilus pleuropneumoniae</name>
    <dbReference type="NCBI Taxonomy" id="715"/>
    <lineage>
        <taxon>Bacteria</taxon>
        <taxon>Pseudomonadati</taxon>
        <taxon>Pseudomonadota</taxon>
        <taxon>Gammaproteobacteria</taxon>
        <taxon>Pasteurellales</taxon>
        <taxon>Pasteurellaceae</taxon>
        <taxon>Actinobacillus</taxon>
    </lineage>
</organism>
<feature type="domain" description="Type I restriction modification DNA specificity" evidence="5">
    <location>
        <begin position="72"/>
        <end position="247"/>
    </location>
</feature>
<dbReference type="PANTHER" id="PTHR43140:SF1">
    <property type="entry name" value="TYPE I RESTRICTION ENZYME ECOKI SPECIFICITY SUBUNIT"/>
    <property type="match status" value="1"/>
</dbReference>
<evidence type="ECO:0000256" key="1">
    <source>
        <dbReference type="ARBA" id="ARBA00010923"/>
    </source>
</evidence>
<name>A0ABM6X663_ACTPL</name>
<evidence type="ECO:0000259" key="5">
    <source>
        <dbReference type="Pfam" id="PF01420"/>
    </source>
</evidence>
<keyword evidence="3" id="KW-0238">DNA-binding</keyword>
<keyword evidence="6" id="KW-0255">Endonuclease</keyword>
<sequence length="510" mass="58225">MKAQQLKNAILQLAIQGKLVPQDPTDEPASVLLEKIKQKKDRLIAEGKIKKSKKTSDKTPSTTEQDFPFEIPESWVWVRLEDVCQEISDIDHKMPQEYKGKNGIPYISPKDFYDKNGIDFANAKKVSEEDYFLLSKKFAPQKNDIIFPRYGTIGVVRIIEENIKLLVSYSCACIRVEYINMQYVVAYLNSELAKLEIKKYTNKTTQPNVGLKSIKKFIIPLPPLNEQKRIVAKIEELLPYIEQYAEKEEKLTALHQQFPEQLKKSILQAAIQGKLTEQNPNDEPASALIERIKAEKLRLIAEKKLKKPKVISEIIMRDNLPYEIVNGKERCIADEVPFEIPESWVWVRLGEIGETNIGLTYNPSDVASDGTIVLRSGNIQDGKIDVSSDIVKVNLDIPENKRCYKNDLLICARNGSKKLVGKAAIIDKDGYSFGAFMAIFRSPFNKYIYYYLSSPLFRNDFDGVNTTTINQITQSNLNNRLIPLPSLNEQLRIVEKIETLFSTLQNLSQK</sequence>
<keyword evidence="2" id="KW-0680">Restriction system</keyword>
<dbReference type="Pfam" id="PF01420">
    <property type="entry name" value="Methylase_S"/>
    <property type="match status" value="2"/>
</dbReference>
<keyword evidence="6" id="KW-0378">Hydrolase</keyword>
<keyword evidence="6" id="KW-0540">Nuclease</keyword>
<dbReference type="GO" id="GO:0004519">
    <property type="term" value="F:endonuclease activity"/>
    <property type="evidence" value="ECO:0007669"/>
    <property type="project" value="UniProtKB-KW"/>
</dbReference>
<dbReference type="InterPro" id="IPR000055">
    <property type="entry name" value="Restrct_endonuc_typeI_TRD"/>
</dbReference>
<evidence type="ECO:0000313" key="7">
    <source>
        <dbReference type="Proteomes" id="UP000251823"/>
    </source>
</evidence>
<keyword evidence="7" id="KW-1185">Reference proteome</keyword>
<feature type="domain" description="Type I restriction modification DNA specificity" evidence="5">
    <location>
        <begin position="341"/>
        <end position="505"/>
    </location>
</feature>
<dbReference type="EMBL" id="CP030753">
    <property type="protein sequence ID" value="AXA21966.1"/>
    <property type="molecule type" value="Genomic_DNA"/>
</dbReference>
<reference evidence="6 7" key="1">
    <citation type="journal article" date="2018" name="Int J Genomics">
        <title>Comparative Genomics of the First and Complete Genome of "Actinobacillus porcitonsillarum" Supports the Novel Species Hypothesis.</title>
        <authorList>
            <person name="Dona V."/>
            <person name="Perreten V."/>
        </authorList>
    </citation>
    <scope>NUCLEOTIDE SEQUENCE [LARGE SCALE GENOMIC DNA]</scope>
    <source>
        <strain evidence="6 7">S4074</strain>
    </source>
</reference>
<dbReference type="CDD" id="cd17246">
    <property type="entry name" value="RMtype1_S_SonII-TRD2-CR2_like"/>
    <property type="match status" value="1"/>
</dbReference>
<dbReference type="Proteomes" id="UP000251823">
    <property type="component" value="Chromosome"/>
</dbReference>
<proteinExistence type="inferred from homology"/>
<dbReference type="InterPro" id="IPR044946">
    <property type="entry name" value="Restrct_endonuc_typeI_TRD_sf"/>
</dbReference>
<dbReference type="GeneID" id="48599735"/>
<evidence type="ECO:0000313" key="6">
    <source>
        <dbReference type="EMBL" id="AXA21966.1"/>
    </source>
</evidence>
<dbReference type="SUPFAM" id="SSF116734">
    <property type="entry name" value="DNA methylase specificity domain"/>
    <property type="match status" value="2"/>
</dbReference>
<evidence type="ECO:0000256" key="3">
    <source>
        <dbReference type="ARBA" id="ARBA00023125"/>
    </source>
</evidence>
<dbReference type="PANTHER" id="PTHR43140">
    <property type="entry name" value="TYPE-1 RESTRICTION ENZYME ECOKI SPECIFICITY PROTEIN"/>
    <property type="match status" value="1"/>
</dbReference>
<evidence type="ECO:0000256" key="4">
    <source>
        <dbReference type="SAM" id="MobiDB-lite"/>
    </source>
</evidence>
<dbReference type="Gene3D" id="3.90.220.20">
    <property type="entry name" value="DNA methylase specificity domains"/>
    <property type="match status" value="2"/>
</dbReference>
<gene>
    <name evidence="6" type="ORF">DRF63_08030</name>
</gene>
<dbReference type="InterPro" id="IPR051212">
    <property type="entry name" value="Type-I_RE_S_subunit"/>
</dbReference>
<reference evidence="7" key="2">
    <citation type="submission" date="2018-06" db="EMBL/GenBank/DDBJ databases">
        <title>Complete genome sequence of Actinobacillus pleuropneumoniae serotype 1 strain S4074 obtained by Oxford Nanopore and Illumina sequencing technologies.</title>
        <authorList>
            <person name="Dona V."/>
            <person name="Perreten V."/>
        </authorList>
    </citation>
    <scope>NUCLEOTIDE SEQUENCE [LARGE SCALE GENOMIC DNA]</scope>
    <source>
        <strain evidence="7">S4074</strain>
    </source>
</reference>
<dbReference type="RefSeq" id="WP_112871324.1">
    <property type="nucleotide sequence ID" value="NZ_CP030753.1"/>
</dbReference>
<feature type="region of interest" description="Disordered" evidence="4">
    <location>
        <begin position="47"/>
        <end position="66"/>
    </location>
</feature>
<accession>A0ABM6X663</accession>